<evidence type="ECO:0000313" key="2">
    <source>
        <dbReference type="Proteomes" id="UP000479293"/>
    </source>
</evidence>
<sequence>MTLSILYFGMIAESIGNPVETWHSLDPLTVGELKHQLLERYPVLRDRKFQIAVNQQIADEAFPIPPLAEVALLPPFAGG</sequence>
<dbReference type="Gene3D" id="3.10.20.30">
    <property type="match status" value="1"/>
</dbReference>
<dbReference type="InterPro" id="IPR003749">
    <property type="entry name" value="ThiS/MoaD-like"/>
</dbReference>
<dbReference type="AlphaFoldDB" id="A0A7C9BHS3"/>
<dbReference type="Pfam" id="PF02597">
    <property type="entry name" value="ThiS"/>
    <property type="match status" value="1"/>
</dbReference>
<dbReference type="SUPFAM" id="SSF54285">
    <property type="entry name" value="MoaD/ThiS"/>
    <property type="match status" value="1"/>
</dbReference>
<gene>
    <name evidence="1" type="ORF">GBK04_15520</name>
</gene>
<proteinExistence type="predicted"/>
<dbReference type="RefSeq" id="WP_152761181.1">
    <property type="nucleotide sequence ID" value="NZ_WHLY01000002.1"/>
</dbReference>
<dbReference type="Proteomes" id="UP000479293">
    <property type="component" value="Unassembled WGS sequence"/>
</dbReference>
<name>A0A7C9BHS3_9BACT</name>
<protein>
    <submittedName>
        <fullName evidence="1">MoaD/ThiS family protein</fullName>
    </submittedName>
</protein>
<accession>A0A7C9BHS3</accession>
<comment type="caution">
    <text evidence="1">The sequence shown here is derived from an EMBL/GenBank/DDBJ whole genome shotgun (WGS) entry which is preliminary data.</text>
</comment>
<reference evidence="1 2" key="1">
    <citation type="submission" date="2019-10" db="EMBL/GenBank/DDBJ databases">
        <title>Draft Genome Sequence of Cytophagaceae sp. SJW1-29.</title>
        <authorList>
            <person name="Choi A."/>
        </authorList>
    </citation>
    <scope>NUCLEOTIDE SEQUENCE [LARGE SCALE GENOMIC DNA]</scope>
    <source>
        <strain evidence="1 2">SJW1-29</strain>
    </source>
</reference>
<dbReference type="CDD" id="cd00754">
    <property type="entry name" value="Ubl_MoaD"/>
    <property type="match status" value="1"/>
</dbReference>
<dbReference type="EMBL" id="WHLY01000002">
    <property type="protein sequence ID" value="MPR34723.1"/>
    <property type="molecule type" value="Genomic_DNA"/>
</dbReference>
<dbReference type="InterPro" id="IPR016155">
    <property type="entry name" value="Mopterin_synth/thiamin_S_b"/>
</dbReference>
<organism evidence="1 2">
    <name type="scientific">Salmonirosea aquatica</name>
    <dbReference type="NCBI Taxonomy" id="2654236"/>
    <lineage>
        <taxon>Bacteria</taxon>
        <taxon>Pseudomonadati</taxon>
        <taxon>Bacteroidota</taxon>
        <taxon>Cytophagia</taxon>
        <taxon>Cytophagales</taxon>
        <taxon>Spirosomataceae</taxon>
        <taxon>Salmonirosea</taxon>
    </lineage>
</organism>
<evidence type="ECO:0000313" key="1">
    <source>
        <dbReference type="EMBL" id="MPR34723.1"/>
    </source>
</evidence>
<dbReference type="InterPro" id="IPR012675">
    <property type="entry name" value="Beta-grasp_dom_sf"/>
</dbReference>
<keyword evidence="2" id="KW-1185">Reference proteome</keyword>